<comment type="caution">
    <text evidence="10">The sequence shown here is derived from an EMBL/GenBank/DDBJ whole genome shotgun (WGS) entry which is preliminary data.</text>
</comment>
<dbReference type="Pfam" id="PF03734">
    <property type="entry name" value="YkuD"/>
    <property type="match status" value="1"/>
</dbReference>
<evidence type="ECO:0000256" key="4">
    <source>
        <dbReference type="ARBA" id="ARBA00022960"/>
    </source>
</evidence>
<comment type="similarity">
    <text evidence="2">Belongs to the YkuD family.</text>
</comment>
<dbReference type="PANTHER" id="PTHR30582:SF2">
    <property type="entry name" value="L,D-TRANSPEPTIDASE YCIB-RELATED"/>
    <property type="match status" value="1"/>
</dbReference>
<evidence type="ECO:0000313" key="10">
    <source>
        <dbReference type="EMBL" id="KRG18924.1"/>
    </source>
</evidence>
<feature type="active site" description="Proton donor/acceptor" evidence="7">
    <location>
        <position position="120"/>
    </location>
</feature>
<keyword evidence="5 7" id="KW-0573">Peptidoglycan synthesis</keyword>
<accession>A0A0Q9YEJ2</accession>
<dbReference type="InterPro" id="IPR038063">
    <property type="entry name" value="Transpep_catalytic_dom"/>
</dbReference>
<dbReference type="Gene3D" id="2.40.440.10">
    <property type="entry name" value="L,D-transpeptidase catalytic domain-like"/>
    <property type="match status" value="1"/>
</dbReference>
<evidence type="ECO:0000256" key="7">
    <source>
        <dbReference type="PROSITE-ProRule" id="PRU01373"/>
    </source>
</evidence>
<dbReference type="AlphaFoldDB" id="A0A0Q9YEJ2"/>
<evidence type="ECO:0000256" key="2">
    <source>
        <dbReference type="ARBA" id="ARBA00005992"/>
    </source>
</evidence>
<dbReference type="PANTHER" id="PTHR30582">
    <property type="entry name" value="L,D-TRANSPEPTIDASE"/>
    <property type="match status" value="1"/>
</dbReference>
<dbReference type="GO" id="GO:0005576">
    <property type="term" value="C:extracellular region"/>
    <property type="evidence" value="ECO:0007669"/>
    <property type="project" value="TreeGrafter"/>
</dbReference>
<comment type="pathway">
    <text evidence="1 7">Cell wall biogenesis; peptidoglycan biosynthesis.</text>
</comment>
<proteinExistence type="inferred from homology"/>
<dbReference type="SUPFAM" id="SSF141523">
    <property type="entry name" value="L,D-transpeptidase catalytic domain-like"/>
    <property type="match status" value="1"/>
</dbReference>
<name>A0A0Q9YEJ2_9GAMM</name>
<feature type="chain" id="PRO_5006388555" description="L,D-TPase catalytic domain-containing protein" evidence="8">
    <location>
        <begin position="20"/>
        <end position="160"/>
    </location>
</feature>
<dbReference type="RefSeq" id="WP_075067503.1">
    <property type="nucleotide sequence ID" value="NZ_LKAJ02000001.1"/>
</dbReference>
<dbReference type="CDD" id="cd16913">
    <property type="entry name" value="YkuD_like"/>
    <property type="match status" value="1"/>
</dbReference>
<evidence type="ECO:0000256" key="6">
    <source>
        <dbReference type="ARBA" id="ARBA00023316"/>
    </source>
</evidence>
<keyword evidence="6 7" id="KW-0961">Cell wall biogenesis/degradation</keyword>
<feature type="signal peptide" evidence="8">
    <location>
        <begin position="1"/>
        <end position="19"/>
    </location>
</feature>
<dbReference type="STRING" id="295108.HT99x_02914"/>
<dbReference type="UniPathway" id="UPA00219"/>
<protein>
    <recommendedName>
        <fullName evidence="9">L,D-TPase catalytic domain-containing protein</fullName>
    </recommendedName>
</protein>
<dbReference type="GO" id="GO:0071555">
    <property type="term" value="P:cell wall organization"/>
    <property type="evidence" value="ECO:0007669"/>
    <property type="project" value="UniProtKB-UniRule"/>
</dbReference>
<reference evidence="10" key="1">
    <citation type="submission" date="2015-09" db="EMBL/GenBank/DDBJ databases">
        <title>Draft Genome Sequences of Two Novel Amoeba-resistant Intranuclear Bacteria, Candidatus Berkiella cookevillensis and Candidatus Berkiella aquae.</title>
        <authorList>
            <person name="Mehari Y.T."/>
            <person name="Arivett B.A."/>
            <person name="Farone A.L."/>
            <person name="Gunderson J.H."/>
            <person name="Farone M.B."/>
        </authorList>
    </citation>
    <scope>NUCLEOTIDE SEQUENCE [LARGE SCALE GENOMIC DNA]</scope>
    <source>
        <strain evidence="10">HT99</strain>
    </source>
</reference>
<dbReference type="InterPro" id="IPR050979">
    <property type="entry name" value="LD-transpeptidase"/>
</dbReference>
<evidence type="ECO:0000256" key="5">
    <source>
        <dbReference type="ARBA" id="ARBA00022984"/>
    </source>
</evidence>
<keyword evidence="4 7" id="KW-0133">Cell shape</keyword>
<feature type="active site" description="Nucleophile" evidence="7">
    <location>
        <position position="133"/>
    </location>
</feature>
<organism evidence="10">
    <name type="scientific">Candidatus Berkiella aquae</name>
    <dbReference type="NCBI Taxonomy" id="295108"/>
    <lineage>
        <taxon>Bacteria</taxon>
        <taxon>Pseudomonadati</taxon>
        <taxon>Pseudomonadota</taxon>
        <taxon>Gammaproteobacteria</taxon>
        <taxon>Candidatus Berkiellales</taxon>
        <taxon>Candidatus Berkiellaceae</taxon>
        <taxon>Candidatus Berkiella</taxon>
    </lineage>
</organism>
<dbReference type="GO" id="GO:0016740">
    <property type="term" value="F:transferase activity"/>
    <property type="evidence" value="ECO:0007669"/>
    <property type="project" value="UniProtKB-KW"/>
</dbReference>
<dbReference type="PROSITE" id="PS52029">
    <property type="entry name" value="LD_TPASE"/>
    <property type="match status" value="1"/>
</dbReference>
<evidence type="ECO:0000259" key="9">
    <source>
        <dbReference type="PROSITE" id="PS52029"/>
    </source>
</evidence>
<feature type="domain" description="L,D-TPase catalytic" evidence="9">
    <location>
        <begin position="36"/>
        <end position="159"/>
    </location>
</feature>
<dbReference type="GO" id="GO:0008360">
    <property type="term" value="P:regulation of cell shape"/>
    <property type="evidence" value="ECO:0007669"/>
    <property type="project" value="UniProtKB-UniRule"/>
</dbReference>
<keyword evidence="8" id="KW-0732">Signal</keyword>
<evidence type="ECO:0000256" key="8">
    <source>
        <dbReference type="SAM" id="SignalP"/>
    </source>
</evidence>
<dbReference type="GO" id="GO:0071972">
    <property type="term" value="F:peptidoglycan L,D-transpeptidase activity"/>
    <property type="evidence" value="ECO:0007669"/>
    <property type="project" value="TreeGrafter"/>
</dbReference>
<evidence type="ECO:0000256" key="1">
    <source>
        <dbReference type="ARBA" id="ARBA00004752"/>
    </source>
</evidence>
<dbReference type="InterPro" id="IPR005490">
    <property type="entry name" value="LD_TPept_cat_dom"/>
</dbReference>
<dbReference type="EMBL" id="LKAJ01000018">
    <property type="protein sequence ID" value="KRG18924.1"/>
    <property type="molecule type" value="Genomic_DNA"/>
</dbReference>
<evidence type="ECO:0000256" key="3">
    <source>
        <dbReference type="ARBA" id="ARBA00022679"/>
    </source>
</evidence>
<sequence length="160" mass="17618">MLKKFIAIGLIAMTTTASAYYDDDYAPFPRRISTGNIIKVDLGKLAWAAYDDAGYLVRWGRASGGKKYCPDIGRGCRTVTGTYTIYRKQGPGCKSSRFPVGRGGAPMPYCMHFKGGYALHGGQVPGYNASHGCIRLHYGDAEWLNQDFVRVGSTRVNIKY</sequence>
<dbReference type="GO" id="GO:0018104">
    <property type="term" value="P:peptidoglycan-protein cross-linking"/>
    <property type="evidence" value="ECO:0007669"/>
    <property type="project" value="TreeGrafter"/>
</dbReference>
<gene>
    <name evidence="10" type="ORF">HT99x_02914</name>
</gene>
<keyword evidence="3" id="KW-0808">Transferase</keyword>